<comment type="caution">
    <text evidence="2">The sequence shown here is derived from an EMBL/GenBank/DDBJ whole genome shotgun (WGS) entry which is preliminary data.</text>
</comment>
<dbReference type="PROSITE" id="PS50937">
    <property type="entry name" value="HTH_MERR_2"/>
    <property type="match status" value="1"/>
</dbReference>
<organism evidence="2 3">
    <name type="scientific">Blastopirellula marina DSM 3645</name>
    <dbReference type="NCBI Taxonomy" id="314230"/>
    <lineage>
        <taxon>Bacteria</taxon>
        <taxon>Pseudomonadati</taxon>
        <taxon>Planctomycetota</taxon>
        <taxon>Planctomycetia</taxon>
        <taxon>Pirellulales</taxon>
        <taxon>Pirellulaceae</taxon>
        <taxon>Blastopirellula</taxon>
    </lineage>
</organism>
<dbReference type="HOGENOM" id="CLU_1096977_0_0_0"/>
<evidence type="ECO:0000313" key="2">
    <source>
        <dbReference type="EMBL" id="EAQ80550.1"/>
    </source>
</evidence>
<dbReference type="GO" id="GO:0003677">
    <property type="term" value="F:DNA binding"/>
    <property type="evidence" value="ECO:0007669"/>
    <property type="project" value="InterPro"/>
</dbReference>
<sequence>MPEVTSKEIMFATGITNGVTLTRWYQMELIPEPTIRTHPSGKGKIAYWPEWVLDRCLRIKQFRAKGFQLDAIKDILGTDWEMEPQKYKRPYVFAEDQYRRELYEALAGMKGDIEAILSNWTQGTKRSGSQPPISDISAEIVEHAIKLAEGGFNPILIISKDAIELTTDFVLAEYLANHREINSAVIAIPLAEELRKYFRMTRRIPDIPSTLPVNQVTIATDEITEVREFVTVDDWSFEITAKKQSSKGRRKRK</sequence>
<name>A3ZS92_9BACT</name>
<proteinExistence type="predicted"/>
<gene>
    <name evidence="2" type="ORF">DSM3645_14430</name>
</gene>
<feature type="domain" description="HTH merR-type" evidence="1">
    <location>
        <begin position="53"/>
        <end position="78"/>
    </location>
</feature>
<dbReference type="OrthoDB" id="280546at2"/>
<dbReference type="RefSeq" id="WP_002650784.1">
    <property type="nucleotide sequence ID" value="NZ_CH672376.1"/>
</dbReference>
<dbReference type="Proteomes" id="UP000004358">
    <property type="component" value="Unassembled WGS sequence"/>
</dbReference>
<dbReference type="InterPro" id="IPR000551">
    <property type="entry name" value="MerR-type_HTH_dom"/>
</dbReference>
<dbReference type="AlphaFoldDB" id="A3ZS92"/>
<reference evidence="2 3" key="1">
    <citation type="submission" date="2006-02" db="EMBL/GenBank/DDBJ databases">
        <authorList>
            <person name="Amann R."/>
            <person name="Ferriera S."/>
            <person name="Johnson J."/>
            <person name="Kravitz S."/>
            <person name="Halpern A."/>
            <person name="Remington K."/>
            <person name="Beeson K."/>
            <person name="Tran B."/>
            <person name="Rogers Y.-H."/>
            <person name="Friedman R."/>
            <person name="Venter J.C."/>
        </authorList>
    </citation>
    <scope>NUCLEOTIDE SEQUENCE [LARGE SCALE GENOMIC DNA]</scope>
    <source>
        <strain evidence="2 3">DSM 3645</strain>
    </source>
</reference>
<dbReference type="EMBL" id="AANZ01000008">
    <property type="protein sequence ID" value="EAQ80550.1"/>
    <property type="molecule type" value="Genomic_DNA"/>
</dbReference>
<protein>
    <recommendedName>
        <fullName evidence="1">HTH merR-type domain-containing protein</fullName>
    </recommendedName>
</protein>
<evidence type="ECO:0000313" key="3">
    <source>
        <dbReference type="Proteomes" id="UP000004358"/>
    </source>
</evidence>
<evidence type="ECO:0000259" key="1">
    <source>
        <dbReference type="PROSITE" id="PS50937"/>
    </source>
</evidence>
<accession>A3ZS92</accession>
<dbReference type="GO" id="GO:0006355">
    <property type="term" value="P:regulation of DNA-templated transcription"/>
    <property type="evidence" value="ECO:0007669"/>
    <property type="project" value="InterPro"/>
</dbReference>